<dbReference type="RefSeq" id="XP_024340600.1">
    <property type="nucleotide sequence ID" value="XM_024476849.1"/>
</dbReference>
<gene>
    <name evidence="2" type="ORF">POSPLADRAFT_1032351</name>
</gene>
<dbReference type="GeneID" id="36321800"/>
<reference evidence="2 3" key="1">
    <citation type="submission" date="2017-04" db="EMBL/GenBank/DDBJ databases">
        <title>Genome Sequence of the Model Brown-Rot Fungus Postia placenta SB12.</title>
        <authorList>
            <consortium name="DOE Joint Genome Institute"/>
            <person name="Gaskell J."/>
            <person name="Kersten P."/>
            <person name="Larrondo L.F."/>
            <person name="Canessa P."/>
            <person name="Martinez D."/>
            <person name="Hibbett D."/>
            <person name="Schmoll M."/>
            <person name="Kubicek C.P."/>
            <person name="Martinez A.T."/>
            <person name="Yadav J."/>
            <person name="Master E."/>
            <person name="Magnuson J.K."/>
            <person name="James T."/>
            <person name="Yaver D."/>
            <person name="Berka R."/>
            <person name="Labutti K."/>
            <person name="Lipzen A."/>
            <person name="Aerts A."/>
            <person name="Barry K."/>
            <person name="Henrissat B."/>
            <person name="Blanchette R."/>
            <person name="Grigoriev I."/>
            <person name="Cullen D."/>
        </authorList>
    </citation>
    <scope>NUCLEOTIDE SEQUENCE [LARGE SCALE GENOMIC DNA]</scope>
    <source>
        <strain evidence="2 3">MAD-698-R-SB12</strain>
    </source>
</reference>
<accession>A0A1X6N5P6</accession>
<evidence type="ECO:0000313" key="2">
    <source>
        <dbReference type="EMBL" id="OSX63806.1"/>
    </source>
</evidence>
<evidence type="ECO:0000256" key="1">
    <source>
        <dbReference type="SAM" id="MobiDB-lite"/>
    </source>
</evidence>
<sequence length="584" mass="65043">MSLSGHLAAAQFVDYHLGGEVIHGWDCNLKIFIIDLKQGTLVSLAFHFPASTCKFNNSPMQRQSLTDDFSAYVNSALAMLNARRHIKESGQGEAWTLGTGEDIPMQVSLHKESSATGSMKEWSSVDNGSVKLENMDVRGDGTSFMHSMTMLIARILCSILIKRYCTNSVVPGDSNYHQRRPLGPLLPMELWDMIIDLLRYDPSTLHSCETVCKSGSYRIKKHLPRSSVLTFRNCHDVSRMRRNDSRSWTPPEIIVTGEDRRRSLSHLTAVLAMYAWNLELNALTITHGNWRTALWCEIPPPDFSVPDLDTCSLRVLADCVLAATSSPVLRLRLRRTGLVPPEKPALGLTHLLKATGLALQDLSLEIYGSIGISPSDANANANASDRHAIPRLRTAFVALDLILSHRRRHNLRRVYVGVVTCRATEEDQVITQSDLVLWLVQEENPGPDVEQLARSRCTRLNAITSPPVSWPEYTGERATAYAERQIARAGASSGWSKGKADERTPWAIIWREGWYRRERGTRMRVEREVETSLERSSRGKGSMASLRPAEPLVAQNDGVIEIDQGRPEVVKGSFSAPSASEGPI</sequence>
<dbReference type="EMBL" id="KZ110594">
    <property type="protein sequence ID" value="OSX63806.1"/>
    <property type="molecule type" value="Genomic_DNA"/>
</dbReference>
<dbReference type="Proteomes" id="UP000194127">
    <property type="component" value="Unassembled WGS sequence"/>
</dbReference>
<evidence type="ECO:0000313" key="3">
    <source>
        <dbReference type="Proteomes" id="UP000194127"/>
    </source>
</evidence>
<protein>
    <submittedName>
        <fullName evidence="2">Uncharacterized protein</fullName>
    </submittedName>
</protein>
<organism evidence="2 3">
    <name type="scientific">Postia placenta MAD-698-R-SB12</name>
    <dbReference type="NCBI Taxonomy" id="670580"/>
    <lineage>
        <taxon>Eukaryota</taxon>
        <taxon>Fungi</taxon>
        <taxon>Dikarya</taxon>
        <taxon>Basidiomycota</taxon>
        <taxon>Agaricomycotina</taxon>
        <taxon>Agaricomycetes</taxon>
        <taxon>Polyporales</taxon>
        <taxon>Adustoporiaceae</taxon>
        <taxon>Rhodonia</taxon>
    </lineage>
</organism>
<proteinExistence type="predicted"/>
<keyword evidence="3" id="KW-1185">Reference proteome</keyword>
<feature type="region of interest" description="Disordered" evidence="1">
    <location>
        <begin position="532"/>
        <end position="584"/>
    </location>
</feature>
<dbReference type="AlphaFoldDB" id="A0A1X6N5P6"/>
<name>A0A1X6N5P6_9APHY</name>